<feature type="region of interest" description="Disordered" evidence="1">
    <location>
        <begin position="24"/>
        <end position="56"/>
    </location>
</feature>
<protein>
    <submittedName>
        <fullName evidence="2">Uncharacterized protein</fullName>
    </submittedName>
</protein>
<gene>
    <name evidence="2" type="ORF">g.45844</name>
</gene>
<name>A0A1B6FET6_9HEMI</name>
<sequence>SAVIWFFTSSETIIGALLRPNQSQNANQNQNQNSNSSCNNLESVDNEGTNTSNSLTAGQHSLLQIKLDPNNHYSSQLTQNSTLLSNCNPNPMTWDEVVHLPV</sequence>
<feature type="compositionally biased region" description="Low complexity" evidence="1">
    <location>
        <begin position="24"/>
        <end position="40"/>
    </location>
</feature>
<evidence type="ECO:0000256" key="1">
    <source>
        <dbReference type="SAM" id="MobiDB-lite"/>
    </source>
</evidence>
<proteinExistence type="predicted"/>
<dbReference type="AlphaFoldDB" id="A0A1B6FET6"/>
<evidence type="ECO:0000313" key="2">
    <source>
        <dbReference type="EMBL" id="JAS48707.1"/>
    </source>
</evidence>
<feature type="compositionally biased region" description="Polar residues" evidence="1">
    <location>
        <begin position="41"/>
        <end position="56"/>
    </location>
</feature>
<accession>A0A1B6FET6</accession>
<feature type="non-terminal residue" evidence="2">
    <location>
        <position position="1"/>
    </location>
</feature>
<organism evidence="2">
    <name type="scientific">Cuerna arida</name>
    <dbReference type="NCBI Taxonomy" id="1464854"/>
    <lineage>
        <taxon>Eukaryota</taxon>
        <taxon>Metazoa</taxon>
        <taxon>Ecdysozoa</taxon>
        <taxon>Arthropoda</taxon>
        <taxon>Hexapoda</taxon>
        <taxon>Insecta</taxon>
        <taxon>Pterygota</taxon>
        <taxon>Neoptera</taxon>
        <taxon>Paraneoptera</taxon>
        <taxon>Hemiptera</taxon>
        <taxon>Auchenorrhyncha</taxon>
        <taxon>Membracoidea</taxon>
        <taxon>Cicadellidae</taxon>
        <taxon>Cicadellinae</taxon>
        <taxon>Proconiini</taxon>
        <taxon>Cuerna</taxon>
    </lineage>
</organism>
<reference evidence="2" key="1">
    <citation type="submission" date="2015-11" db="EMBL/GenBank/DDBJ databases">
        <title>De novo transcriptome assembly of four potential Pierce s Disease insect vectors from Arizona vineyards.</title>
        <authorList>
            <person name="Tassone E.E."/>
        </authorList>
    </citation>
    <scope>NUCLEOTIDE SEQUENCE</scope>
</reference>
<feature type="non-terminal residue" evidence="2">
    <location>
        <position position="102"/>
    </location>
</feature>
<dbReference type="EMBL" id="GECZ01021062">
    <property type="protein sequence ID" value="JAS48707.1"/>
    <property type="molecule type" value="Transcribed_RNA"/>
</dbReference>